<sequence>MRCSVQNCTNDTKRTTKSHGITFHMFPKETNLRTAWIEALGVLDWEPRDRSTICSEHFRNEDFYQTKCGLRKIKNGAVPVVLQDSSEDLDAPAAFLRASELSYQLYIK</sequence>
<proteinExistence type="predicted"/>
<dbReference type="InterPro" id="IPR026516">
    <property type="entry name" value="THAP1/10"/>
</dbReference>
<dbReference type="InterPro" id="IPR006612">
    <property type="entry name" value="THAP_Znf"/>
</dbReference>
<dbReference type="GO" id="GO:0008270">
    <property type="term" value="F:zinc ion binding"/>
    <property type="evidence" value="ECO:0007669"/>
    <property type="project" value="UniProtKB-KW"/>
</dbReference>
<name>A0A8S3X5V2_PARAO</name>
<dbReference type="GO" id="GO:0043565">
    <property type="term" value="F:sequence-specific DNA binding"/>
    <property type="evidence" value="ECO:0007669"/>
    <property type="project" value="InterPro"/>
</dbReference>
<dbReference type="SMART" id="SM00980">
    <property type="entry name" value="THAP"/>
    <property type="match status" value="1"/>
</dbReference>
<protein>
    <submittedName>
        <fullName evidence="7">(apollo) hypothetical protein</fullName>
    </submittedName>
</protein>
<dbReference type="SMART" id="SM00692">
    <property type="entry name" value="DM3"/>
    <property type="match status" value="1"/>
</dbReference>
<organism evidence="7 8">
    <name type="scientific">Parnassius apollo</name>
    <name type="common">Apollo butterfly</name>
    <name type="synonym">Papilio apollo</name>
    <dbReference type="NCBI Taxonomy" id="110799"/>
    <lineage>
        <taxon>Eukaryota</taxon>
        <taxon>Metazoa</taxon>
        <taxon>Ecdysozoa</taxon>
        <taxon>Arthropoda</taxon>
        <taxon>Hexapoda</taxon>
        <taxon>Insecta</taxon>
        <taxon>Pterygota</taxon>
        <taxon>Neoptera</taxon>
        <taxon>Endopterygota</taxon>
        <taxon>Lepidoptera</taxon>
        <taxon>Glossata</taxon>
        <taxon>Ditrysia</taxon>
        <taxon>Papilionoidea</taxon>
        <taxon>Papilionidae</taxon>
        <taxon>Parnassiinae</taxon>
        <taxon>Parnassini</taxon>
        <taxon>Parnassius</taxon>
        <taxon>Parnassius</taxon>
    </lineage>
</organism>
<comment type="caution">
    <text evidence="7">The sequence shown here is derived from an EMBL/GenBank/DDBJ whole genome shotgun (WGS) entry which is preliminary data.</text>
</comment>
<dbReference type="PROSITE" id="PS50950">
    <property type="entry name" value="ZF_THAP"/>
    <property type="match status" value="1"/>
</dbReference>
<accession>A0A8S3X5V2</accession>
<evidence type="ECO:0000256" key="2">
    <source>
        <dbReference type="ARBA" id="ARBA00022771"/>
    </source>
</evidence>
<evidence type="ECO:0000313" key="8">
    <source>
        <dbReference type="Proteomes" id="UP000691718"/>
    </source>
</evidence>
<dbReference type="Pfam" id="PF05485">
    <property type="entry name" value="THAP"/>
    <property type="match status" value="1"/>
</dbReference>
<keyword evidence="2 5" id="KW-0863">Zinc-finger</keyword>
<evidence type="ECO:0000256" key="1">
    <source>
        <dbReference type="ARBA" id="ARBA00022723"/>
    </source>
</evidence>
<evidence type="ECO:0000256" key="5">
    <source>
        <dbReference type="PROSITE-ProRule" id="PRU00309"/>
    </source>
</evidence>
<dbReference type="EMBL" id="CAJQZP010000945">
    <property type="protein sequence ID" value="CAG5001441.1"/>
    <property type="molecule type" value="Genomic_DNA"/>
</dbReference>
<keyword evidence="1" id="KW-0479">Metal-binding</keyword>
<evidence type="ECO:0000313" key="7">
    <source>
        <dbReference type="EMBL" id="CAG5001441.1"/>
    </source>
</evidence>
<dbReference type="PANTHER" id="PTHR46600:SF11">
    <property type="entry name" value="THAP DOMAIN-CONTAINING PROTEIN 10"/>
    <property type="match status" value="1"/>
</dbReference>
<dbReference type="PANTHER" id="PTHR46600">
    <property type="entry name" value="THAP DOMAIN-CONTAINING"/>
    <property type="match status" value="1"/>
</dbReference>
<keyword evidence="3" id="KW-0862">Zinc</keyword>
<gene>
    <name evidence="7" type="ORF">PAPOLLO_LOCUS13912</name>
</gene>
<evidence type="ECO:0000256" key="3">
    <source>
        <dbReference type="ARBA" id="ARBA00022833"/>
    </source>
</evidence>
<feature type="domain" description="THAP-type" evidence="6">
    <location>
        <begin position="1"/>
        <end position="82"/>
    </location>
</feature>
<dbReference type="OrthoDB" id="5982876at2759"/>
<keyword evidence="8" id="KW-1185">Reference proteome</keyword>
<evidence type="ECO:0000256" key="4">
    <source>
        <dbReference type="ARBA" id="ARBA00023125"/>
    </source>
</evidence>
<keyword evidence="4 5" id="KW-0238">DNA-binding</keyword>
<dbReference type="Proteomes" id="UP000691718">
    <property type="component" value="Unassembled WGS sequence"/>
</dbReference>
<dbReference type="AlphaFoldDB" id="A0A8S3X5V2"/>
<evidence type="ECO:0000259" key="6">
    <source>
        <dbReference type="PROSITE" id="PS50950"/>
    </source>
</evidence>
<reference evidence="7" key="1">
    <citation type="submission" date="2021-04" db="EMBL/GenBank/DDBJ databases">
        <authorList>
            <person name="Tunstrom K."/>
        </authorList>
    </citation>
    <scope>NUCLEOTIDE SEQUENCE</scope>
</reference>